<dbReference type="AlphaFoldDB" id="X1MWY5"/>
<protein>
    <submittedName>
        <fullName evidence="1">Uncharacterized protein</fullName>
    </submittedName>
</protein>
<reference evidence="1" key="1">
    <citation type="journal article" date="2014" name="Front. Microbiol.">
        <title>High frequency of phylogenetically diverse reductive dehalogenase-homologous genes in deep subseafloor sedimentary metagenomes.</title>
        <authorList>
            <person name="Kawai M."/>
            <person name="Futagami T."/>
            <person name="Toyoda A."/>
            <person name="Takaki Y."/>
            <person name="Nishi S."/>
            <person name="Hori S."/>
            <person name="Arai W."/>
            <person name="Tsubouchi T."/>
            <person name="Morono Y."/>
            <person name="Uchiyama I."/>
            <person name="Ito T."/>
            <person name="Fujiyama A."/>
            <person name="Inagaki F."/>
            <person name="Takami H."/>
        </authorList>
    </citation>
    <scope>NUCLEOTIDE SEQUENCE</scope>
    <source>
        <strain evidence="1">Expedition CK06-06</strain>
    </source>
</reference>
<sequence>MATTDSYAKSGAPAVRDATVVLMVLTGIWSGTKRVLTRLKRDTSVETCHLCP</sequence>
<evidence type="ECO:0000313" key="1">
    <source>
        <dbReference type="EMBL" id="GAI22496.1"/>
    </source>
</evidence>
<organism evidence="1">
    <name type="scientific">marine sediment metagenome</name>
    <dbReference type="NCBI Taxonomy" id="412755"/>
    <lineage>
        <taxon>unclassified sequences</taxon>
        <taxon>metagenomes</taxon>
        <taxon>ecological metagenomes</taxon>
    </lineage>
</organism>
<name>X1MWY5_9ZZZZ</name>
<proteinExistence type="predicted"/>
<comment type="caution">
    <text evidence="1">The sequence shown here is derived from an EMBL/GenBank/DDBJ whole genome shotgun (WGS) entry which is preliminary data.</text>
</comment>
<gene>
    <name evidence="1" type="ORF">S06H3_27634</name>
</gene>
<accession>X1MWY5</accession>
<dbReference type="EMBL" id="BARV01016050">
    <property type="protein sequence ID" value="GAI22496.1"/>
    <property type="molecule type" value="Genomic_DNA"/>
</dbReference>